<organism evidence="7 8">
    <name type="scientific">Ancylobacter novellus</name>
    <name type="common">Thiobacillus novellus</name>
    <dbReference type="NCBI Taxonomy" id="921"/>
    <lineage>
        <taxon>Bacteria</taxon>
        <taxon>Pseudomonadati</taxon>
        <taxon>Pseudomonadota</taxon>
        <taxon>Alphaproteobacteria</taxon>
        <taxon>Hyphomicrobiales</taxon>
        <taxon>Xanthobacteraceae</taxon>
        <taxon>Ancylobacter</taxon>
    </lineage>
</organism>
<dbReference type="InterPro" id="IPR024478">
    <property type="entry name" value="HlyB_4HB_MCP"/>
</dbReference>
<evidence type="ECO:0000256" key="2">
    <source>
        <dbReference type="ARBA" id="ARBA00029447"/>
    </source>
</evidence>
<name>A0A2W5SAM9_ANCNO</name>
<feature type="domain" description="HAMP" evidence="6">
    <location>
        <begin position="211"/>
        <end position="263"/>
    </location>
</feature>
<dbReference type="PANTHER" id="PTHR32089">
    <property type="entry name" value="METHYL-ACCEPTING CHEMOTAXIS PROTEIN MCPB"/>
    <property type="match status" value="1"/>
</dbReference>
<keyword evidence="4" id="KW-0472">Membrane</keyword>
<dbReference type="Proteomes" id="UP000248887">
    <property type="component" value="Unassembled WGS sequence"/>
</dbReference>
<reference evidence="7 8" key="1">
    <citation type="submission" date="2017-08" db="EMBL/GenBank/DDBJ databases">
        <title>Infants hospitalized years apart are colonized by the same room-sourced microbial strains.</title>
        <authorList>
            <person name="Brooks B."/>
            <person name="Olm M.R."/>
            <person name="Firek B.A."/>
            <person name="Baker R."/>
            <person name="Thomas B.C."/>
            <person name="Morowitz M.J."/>
            <person name="Banfield J.F."/>
        </authorList>
    </citation>
    <scope>NUCLEOTIDE SEQUENCE [LARGE SCALE GENOMIC DNA]</scope>
    <source>
        <strain evidence="7">S2_005_001_R2_27</strain>
    </source>
</reference>
<protein>
    <submittedName>
        <fullName evidence="7">Methyl-accepting chemotaxis protein</fullName>
    </submittedName>
</protein>
<sequence length="542" mass="58354">MNNMTIRRRIIFSFLAILAVLTAVSGVSYNLFLQTEHEAESVYKNRVPALTSSLRMMTAWAEVHGLLRELALQNSPEDRRRIVDLIAANRDTVKDLMSTYEATVDTPEDRRDFEALQSVSARFFPAEDAVLTRALSGGAIADVRTAVQNELDPQISQVRAALQTIITFNQAEADRSTQRILAVVSSARMDLVIGFLIAVFLAVLCGFLIFRAITVPLGKLVKIVEVMRSGDFSERLVLERRDEFGSLADGVNAMADDLTLLIGQVQKSSIQVNTSMTEVAATSKEQQATASEIAATTTEIGATAKEISATSNELVRTMDEVSAVAEQAAALAGGGRAGLARMEATMRQVVEAAGAINAKLGVLSEKAGNINQVVTTITKVADQTNLLSLNAAIEAEKAGQYGRGFAVVATEIRRLADQTAVSTYDIEQMIKEIQSAVAGGVMGMDKFSEEVRRGMLEVQQVSGQLSEIIQQVQGLVPHFEVANEGMQAQATGAAQISDALSQLGEAAQQTVETLHQSTMAIDELQQVSGGLRSSIARFKLRA</sequence>
<keyword evidence="4" id="KW-1133">Transmembrane helix</keyword>
<dbReference type="GO" id="GO:0006935">
    <property type="term" value="P:chemotaxis"/>
    <property type="evidence" value="ECO:0007669"/>
    <property type="project" value="InterPro"/>
</dbReference>
<dbReference type="GO" id="GO:0016020">
    <property type="term" value="C:membrane"/>
    <property type="evidence" value="ECO:0007669"/>
    <property type="project" value="InterPro"/>
</dbReference>
<comment type="similarity">
    <text evidence="2">Belongs to the methyl-accepting chemotaxis (MCP) protein family.</text>
</comment>
<dbReference type="SMART" id="SM00304">
    <property type="entry name" value="HAMP"/>
    <property type="match status" value="1"/>
</dbReference>
<evidence type="ECO:0000313" key="8">
    <source>
        <dbReference type="Proteomes" id="UP000248887"/>
    </source>
</evidence>
<dbReference type="InterPro" id="IPR004090">
    <property type="entry name" value="Chemotax_Me-accpt_rcpt"/>
</dbReference>
<dbReference type="InterPro" id="IPR004089">
    <property type="entry name" value="MCPsignal_dom"/>
</dbReference>
<accession>A0A2W5SAM9</accession>
<gene>
    <name evidence="7" type="ORF">DI549_19160</name>
</gene>
<comment type="caution">
    <text evidence="7">The sequence shown here is derived from an EMBL/GenBank/DDBJ whole genome shotgun (WGS) entry which is preliminary data.</text>
</comment>
<dbReference type="Pfam" id="PF12729">
    <property type="entry name" value="4HB_MCP_1"/>
    <property type="match status" value="1"/>
</dbReference>
<evidence type="ECO:0000259" key="6">
    <source>
        <dbReference type="PROSITE" id="PS50885"/>
    </source>
</evidence>
<dbReference type="Gene3D" id="1.10.287.950">
    <property type="entry name" value="Methyl-accepting chemotaxis protein"/>
    <property type="match status" value="1"/>
</dbReference>
<dbReference type="PANTHER" id="PTHR32089:SF120">
    <property type="entry name" value="METHYL-ACCEPTING CHEMOTAXIS PROTEIN TLPQ"/>
    <property type="match status" value="1"/>
</dbReference>
<dbReference type="Pfam" id="PF00015">
    <property type="entry name" value="MCPsignal"/>
    <property type="match status" value="1"/>
</dbReference>
<dbReference type="SUPFAM" id="SSF58104">
    <property type="entry name" value="Methyl-accepting chemotaxis protein (MCP) signaling domain"/>
    <property type="match status" value="1"/>
</dbReference>
<evidence type="ECO:0000259" key="5">
    <source>
        <dbReference type="PROSITE" id="PS50111"/>
    </source>
</evidence>
<dbReference type="Pfam" id="PF00672">
    <property type="entry name" value="HAMP"/>
    <property type="match status" value="1"/>
</dbReference>
<dbReference type="InterPro" id="IPR047347">
    <property type="entry name" value="YvaQ-like_sensor"/>
</dbReference>
<feature type="transmembrane region" description="Helical" evidence="4">
    <location>
        <begin position="191"/>
        <end position="213"/>
    </location>
</feature>
<dbReference type="CDD" id="cd06225">
    <property type="entry name" value="HAMP"/>
    <property type="match status" value="1"/>
</dbReference>
<evidence type="ECO:0000313" key="7">
    <source>
        <dbReference type="EMBL" id="PZQ79827.1"/>
    </source>
</evidence>
<dbReference type="PROSITE" id="PS50885">
    <property type="entry name" value="HAMP"/>
    <property type="match status" value="1"/>
</dbReference>
<dbReference type="SMART" id="SM00283">
    <property type="entry name" value="MA"/>
    <property type="match status" value="1"/>
</dbReference>
<dbReference type="PRINTS" id="PR00260">
    <property type="entry name" value="CHEMTRNSDUCR"/>
</dbReference>
<evidence type="ECO:0000256" key="3">
    <source>
        <dbReference type="PROSITE-ProRule" id="PRU00284"/>
    </source>
</evidence>
<evidence type="ECO:0000256" key="1">
    <source>
        <dbReference type="ARBA" id="ARBA00023224"/>
    </source>
</evidence>
<dbReference type="PROSITE" id="PS50111">
    <property type="entry name" value="CHEMOTAXIS_TRANSDUC_2"/>
    <property type="match status" value="1"/>
</dbReference>
<dbReference type="GO" id="GO:0007165">
    <property type="term" value="P:signal transduction"/>
    <property type="evidence" value="ECO:0007669"/>
    <property type="project" value="UniProtKB-KW"/>
</dbReference>
<dbReference type="InterPro" id="IPR003660">
    <property type="entry name" value="HAMP_dom"/>
</dbReference>
<dbReference type="EMBL" id="QFQD01000077">
    <property type="protein sequence ID" value="PZQ79827.1"/>
    <property type="molecule type" value="Genomic_DNA"/>
</dbReference>
<feature type="domain" description="Methyl-accepting transducer" evidence="5">
    <location>
        <begin position="268"/>
        <end position="504"/>
    </location>
</feature>
<keyword evidence="1 3" id="KW-0807">Transducer</keyword>
<proteinExistence type="inferred from homology"/>
<dbReference type="AlphaFoldDB" id="A0A2W5SAM9"/>
<evidence type="ECO:0000256" key="4">
    <source>
        <dbReference type="SAM" id="Phobius"/>
    </source>
</evidence>
<dbReference type="CDD" id="cd19411">
    <property type="entry name" value="MCP2201-like_sensor"/>
    <property type="match status" value="1"/>
</dbReference>
<dbReference type="GO" id="GO:0004888">
    <property type="term" value="F:transmembrane signaling receptor activity"/>
    <property type="evidence" value="ECO:0007669"/>
    <property type="project" value="InterPro"/>
</dbReference>
<keyword evidence="4" id="KW-0812">Transmembrane</keyword>